<sequence>MVMGPTHAMSGAGAGLAIGAFLPVEWGGATSPTEVLVFAGVTAGAALLPDLDTPQSTLARSFGLASRALAHITERVSKTIYDLTMTRKDARISNGHRTATHTLWFALLAGAGTAALVSAFGKNGAIGVLFFMLGLAIRGLAPNWAKKQDWIYVTGLSLALAVAVWFALPASVGSAALGAAVTAGVAMHLLGDVITKRGVPLLGGVVSIGGERWWNFRLPGPLRIRAGAGMDRMLAAACTGVTVVLAYCVVRAPHLIGAPWVAGTFH</sequence>
<evidence type="ECO:0000313" key="4">
    <source>
        <dbReference type="Proteomes" id="UP000252187"/>
    </source>
</evidence>
<keyword evidence="1" id="KW-0812">Transmembrane</keyword>
<dbReference type="EMBL" id="JAUHTB010000012">
    <property type="protein sequence ID" value="MDN4506626.1"/>
    <property type="molecule type" value="Genomic_DNA"/>
</dbReference>
<organism evidence="3 4">
    <name type="scientific">Dietzia maris</name>
    <dbReference type="NCBI Taxonomy" id="37915"/>
    <lineage>
        <taxon>Bacteria</taxon>
        <taxon>Bacillati</taxon>
        <taxon>Actinomycetota</taxon>
        <taxon>Actinomycetes</taxon>
        <taxon>Mycobacteriales</taxon>
        <taxon>Dietziaceae</taxon>
        <taxon>Dietzia</taxon>
    </lineage>
</organism>
<feature type="transmembrane region" description="Helical" evidence="1">
    <location>
        <begin position="150"/>
        <end position="168"/>
    </location>
</feature>
<comment type="caution">
    <text evidence="3">The sequence shown here is derived from an EMBL/GenBank/DDBJ whole genome shotgun (WGS) entry which is preliminary data.</text>
</comment>
<accession>A0A365PC15</accession>
<feature type="transmembrane region" description="Helical" evidence="1">
    <location>
        <begin position="101"/>
        <end position="119"/>
    </location>
</feature>
<dbReference type="InterPro" id="IPR007404">
    <property type="entry name" value="YdjM-like"/>
</dbReference>
<dbReference type="Proteomes" id="UP001172702">
    <property type="component" value="Unassembled WGS sequence"/>
</dbReference>
<dbReference type="GO" id="GO:0016787">
    <property type="term" value="F:hydrolase activity"/>
    <property type="evidence" value="ECO:0007669"/>
    <property type="project" value="UniProtKB-KW"/>
</dbReference>
<dbReference type="Proteomes" id="UP000252187">
    <property type="component" value="Unassembled WGS sequence"/>
</dbReference>
<evidence type="ECO:0000313" key="5">
    <source>
        <dbReference type="Proteomes" id="UP001172702"/>
    </source>
</evidence>
<evidence type="ECO:0000313" key="3">
    <source>
        <dbReference type="EMBL" id="RBA38527.1"/>
    </source>
</evidence>
<dbReference type="AlphaFoldDB" id="A0A365PC15"/>
<dbReference type="RefSeq" id="WP_096906480.1">
    <property type="nucleotide sequence ID" value="NZ_JAUHTB010000012.1"/>
</dbReference>
<dbReference type="EMBL" id="QNTT01000008">
    <property type="protein sequence ID" value="RBA38527.1"/>
    <property type="molecule type" value="Genomic_DNA"/>
</dbReference>
<keyword evidence="3" id="KW-0378">Hydrolase</keyword>
<proteinExistence type="predicted"/>
<name>A0A365PC15_9ACTN</name>
<feature type="transmembrane region" description="Helical" evidence="1">
    <location>
        <begin position="233"/>
        <end position="252"/>
    </location>
</feature>
<evidence type="ECO:0000256" key="1">
    <source>
        <dbReference type="SAM" id="Phobius"/>
    </source>
</evidence>
<gene>
    <name evidence="3" type="ORF">DQ226_04485</name>
    <name evidence="2" type="ORF">QYF62_11235</name>
</gene>
<dbReference type="Pfam" id="PF04307">
    <property type="entry name" value="YdjM"/>
    <property type="match status" value="1"/>
</dbReference>
<feature type="transmembrane region" description="Helical" evidence="1">
    <location>
        <begin position="125"/>
        <end position="141"/>
    </location>
</feature>
<feature type="transmembrane region" description="Helical" evidence="1">
    <location>
        <begin position="174"/>
        <end position="191"/>
    </location>
</feature>
<keyword evidence="5" id="KW-1185">Reference proteome</keyword>
<keyword evidence="1" id="KW-0472">Membrane</keyword>
<reference evidence="3 4" key="1">
    <citation type="submission" date="2018-06" db="EMBL/GenBank/DDBJ databases">
        <title>Whole genome sequencing of four bacterial strains from South Shetland trench revealing bio-synthetic gene clusters.</title>
        <authorList>
            <person name="Abdel-Mageed W.M."/>
            <person name="Lehri B."/>
            <person name="Jarmusch S.A."/>
            <person name="Miranda K."/>
            <person name="Goodfellow M."/>
            <person name="Jaspars M."/>
            <person name="Karlyshev A.V."/>
        </authorList>
    </citation>
    <scope>NUCLEOTIDE SEQUENCE [LARGE SCALE GENOMIC DNA]</scope>
    <source>
        <strain evidence="3 4">SST1</strain>
    </source>
</reference>
<reference evidence="2 5" key="2">
    <citation type="submission" date="2023-07" db="EMBL/GenBank/DDBJ databases">
        <title>Strategy for survival of the halotoleranting strain Dietzia MX2 from the Yakshinskoe mineral salts deposit.</title>
        <authorList>
            <person name="Kharitonova M.A."/>
            <person name="Kupriyanova-Ashina F.G."/>
            <person name="Shakirov T.R."/>
            <person name="Vafina M.S."/>
            <person name="Ilinskaya O.N."/>
        </authorList>
    </citation>
    <scope>NUCLEOTIDE SEQUENCE [LARGE SCALE GENOMIC DNA]</scope>
    <source>
        <strain evidence="2 5">MX2</strain>
    </source>
</reference>
<protein>
    <submittedName>
        <fullName evidence="3">Metal-dependent hydrolase</fullName>
    </submittedName>
</protein>
<evidence type="ECO:0000313" key="2">
    <source>
        <dbReference type="EMBL" id="MDN4506626.1"/>
    </source>
</evidence>
<keyword evidence="1" id="KW-1133">Transmembrane helix</keyword>